<name>A0A1F8G213_9BACT</name>
<evidence type="ECO:0000313" key="2">
    <source>
        <dbReference type="Proteomes" id="UP000177478"/>
    </source>
</evidence>
<evidence type="ECO:0000313" key="1">
    <source>
        <dbReference type="EMBL" id="OGN19382.1"/>
    </source>
</evidence>
<dbReference type="Proteomes" id="UP000177478">
    <property type="component" value="Unassembled WGS sequence"/>
</dbReference>
<evidence type="ECO:0008006" key="3">
    <source>
        <dbReference type="Google" id="ProtNLM"/>
    </source>
</evidence>
<reference evidence="1 2" key="1">
    <citation type="journal article" date="2016" name="Nat. Commun.">
        <title>Thousands of microbial genomes shed light on interconnected biogeochemical processes in an aquifer system.</title>
        <authorList>
            <person name="Anantharaman K."/>
            <person name="Brown C.T."/>
            <person name="Hug L.A."/>
            <person name="Sharon I."/>
            <person name="Castelle C.J."/>
            <person name="Probst A.J."/>
            <person name="Thomas B.C."/>
            <person name="Singh A."/>
            <person name="Wilkins M.J."/>
            <person name="Karaoz U."/>
            <person name="Brodie E.L."/>
            <person name="Williams K.H."/>
            <person name="Hubbard S.S."/>
            <person name="Banfield J.F."/>
        </authorList>
    </citation>
    <scope>NUCLEOTIDE SEQUENCE [LARGE SCALE GENOMIC DNA]</scope>
</reference>
<organism evidence="1 2">
    <name type="scientific">Candidatus Yanofskybacteria bacterium RIFCSPHIGHO2_12_FULL_45_19b</name>
    <dbReference type="NCBI Taxonomy" id="1802689"/>
    <lineage>
        <taxon>Bacteria</taxon>
        <taxon>Candidatus Yanofskyibacteriota</taxon>
    </lineage>
</organism>
<comment type="caution">
    <text evidence="1">The sequence shown here is derived from an EMBL/GenBank/DDBJ whole genome shotgun (WGS) entry which is preliminary data.</text>
</comment>
<proteinExistence type="predicted"/>
<gene>
    <name evidence="1" type="ORF">A3F25_01565</name>
</gene>
<sequence>MNNKAVNYTVPASAYSSTPDQTDDTPFITAMGTHVRDGVIAANFLPLGTVIKIPELYGDKTFVVEDRMNKRYQYKIDLWFATRQAAKEFGVKQVKIEIVS</sequence>
<dbReference type="CDD" id="cd22784">
    <property type="entry name" value="DPBB_MltA_YuiC-like"/>
    <property type="match status" value="1"/>
</dbReference>
<accession>A0A1F8G213</accession>
<protein>
    <recommendedName>
        <fullName evidence="3">3D domain-containing protein</fullName>
    </recommendedName>
</protein>
<dbReference type="AlphaFoldDB" id="A0A1F8G213"/>
<dbReference type="EMBL" id="MGKD01000020">
    <property type="protein sequence ID" value="OGN19382.1"/>
    <property type="molecule type" value="Genomic_DNA"/>
</dbReference>